<geneLocation type="plasmid" evidence="2">
    <name>pJ340-69</name>
</geneLocation>
<dbReference type="RefSeq" id="WP_015061925.1">
    <property type="nucleotide sequence ID" value="NC_019330.1"/>
</dbReference>
<dbReference type="PANTHER" id="PTHR42852:SF13">
    <property type="entry name" value="PROTEIN DIPZ"/>
    <property type="match status" value="1"/>
</dbReference>
<evidence type="ECO:0000313" key="2">
    <source>
        <dbReference type="EMBL" id="AFK89302.1"/>
    </source>
</evidence>
<dbReference type="InterPro" id="IPR013740">
    <property type="entry name" value="Redoxin"/>
</dbReference>
<name>I3W125_9MICC</name>
<sequence>MTTTKNHRRIFIITGVIAAAALILILSLTALNRGSGTAPAAGSPGGDGNVDRIEITSVDGEAITVPSTRPTVLYFMASWCYTCVPQAEAMKELEQEYAGKADFVAVDVTPENTKTQVDQFRELAGAPGYPFVVDRTGELTQKYAVTSLDSTVVVAPDGDILARADSRPMKTDALKAFLRAALP</sequence>
<dbReference type="InterPro" id="IPR050553">
    <property type="entry name" value="Thioredoxin_ResA/DsbE_sf"/>
</dbReference>
<feature type="domain" description="Thioredoxin" evidence="1">
    <location>
        <begin position="32"/>
        <end position="183"/>
    </location>
</feature>
<accession>I3W125</accession>
<reference evidence="2" key="1">
    <citation type="submission" date="2012-01" db="EMBL/GenBank/DDBJ databases">
        <authorList>
            <person name="Summers A.O."/>
            <person name="Wireman J."/>
            <person name="Sale K."/>
        </authorList>
    </citation>
    <scope>NUCLEOTIDE SEQUENCE</scope>
    <source>
        <strain evidence="2">J3-40</strain>
        <plasmid evidence="2">pJ340-69</plasmid>
    </source>
</reference>
<dbReference type="EMBL" id="JQ418528">
    <property type="protein sequence ID" value="AFK89302.1"/>
    <property type="molecule type" value="Genomic_DNA"/>
</dbReference>
<dbReference type="InterPro" id="IPR036249">
    <property type="entry name" value="Thioredoxin-like_sf"/>
</dbReference>
<dbReference type="PANTHER" id="PTHR42852">
    <property type="entry name" value="THIOL:DISULFIDE INTERCHANGE PROTEIN DSBE"/>
    <property type="match status" value="1"/>
</dbReference>
<keyword evidence="2" id="KW-0614">Plasmid</keyword>
<dbReference type="Gene3D" id="3.40.30.10">
    <property type="entry name" value="Glutaredoxin"/>
    <property type="match status" value="1"/>
</dbReference>
<dbReference type="AlphaFoldDB" id="I3W125"/>
<evidence type="ECO:0000259" key="1">
    <source>
        <dbReference type="PROSITE" id="PS51352"/>
    </source>
</evidence>
<dbReference type="Pfam" id="PF08534">
    <property type="entry name" value="Redoxin"/>
    <property type="match status" value="1"/>
</dbReference>
<dbReference type="GO" id="GO:0016491">
    <property type="term" value="F:oxidoreductase activity"/>
    <property type="evidence" value="ECO:0007669"/>
    <property type="project" value="InterPro"/>
</dbReference>
<proteinExistence type="predicted"/>
<dbReference type="CDD" id="cd02966">
    <property type="entry name" value="TlpA_like_family"/>
    <property type="match status" value="1"/>
</dbReference>
<organism evidence="2">
    <name type="scientific">Arthrobacter sp. J3.40</name>
    <dbReference type="NCBI Taxonomy" id="347209"/>
    <lineage>
        <taxon>Bacteria</taxon>
        <taxon>Bacillati</taxon>
        <taxon>Actinomycetota</taxon>
        <taxon>Actinomycetes</taxon>
        <taxon>Micrococcales</taxon>
        <taxon>Micrococcaceae</taxon>
        <taxon>Arthrobacter</taxon>
    </lineage>
</organism>
<dbReference type="InterPro" id="IPR013766">
    <property type="entry name" value="Thioredoxin_domain"/>
</dbReference>
<protein>
    <submittedName>
        <fullName evidence="2">Redoxin</fullName>
    </submittedName>
</protein>
<dbReference type="SUPFAM" id="SSF52833">
    <property type="entry name" value="Thioredoxin-like"/>
    <property type="match status" value="1"/>
</dbReference>
<dbReference type="PROSITE" id="PS51352">
    <property type="entry name" value="THIOREDOXIN_2"/>
    <property type="match status" value="1"/>
</dbReference>